<keyword evidence="1" id="KW-0732">Signal</keyword>
<dbReference type="Proteomes" id="UP000256514">
    <property type="component" value="Unassembled WGS sequence"/>
</dbReference>
<evidence type="ECO:0000313" key="2">
    <source>
        <dbReference type="EMBL" id="RDU68241.1"/>
    </source>
</evidence>
<keyword evidence="3" id="KW-1185">Reference proteome</keyword>
<proteinExistence type="predicted"/>
<accession>A0A3D8IUK4</accession>
<dbReference type="OrthoDB" id="5326484at2"/>
<evidence type="ECO:0008006" key="4">
    <source>
        <dbReference type="Google" id="ProtNLM"/>
    </source>
</evidence>
<dbReference type="AlphaFoldDB" id="A0A3D8IUK4"/>
<protein>
    <recommendedName>
        <fullName evidence="4">MSHA biogenesis protein MshK</fullName>
    </recommendedName>
</protein>
<dbReference type="RefSeq" id="WP_115570207.1">
    <property type="nucleotide sequence ID" value="NZ_NXLT01000001.1"/>
</dbReference>
<feature type="signal peptide" evidence="1">
    <location>
        <begin position="1"/>
        <end position="15"/>
    </location>
</feature>
<feature type="chain" id="PRO_5017787205" description="MSHA biogenesis protein MshK" evidence="1">
    <location>
        <begin position="16"/>
        <end position="119"/>
    </location>
</feature>
<evidence type="ECO:0000313" key="3">
    <source>
        <dbReference type="Proteomes" id="UP000256514"/>
    </source>
</evidence>
<evidence type="ECO:0000256" key="1">
    <source>
        <dbReference type="SAM" id="SignalP"/>
    </source>
</evidence>
<organism evidence="2 3">
    <name type="scientific">Helicobacter equorum</name>
    <dbReference type="NCBI Taxonomy" id="361872"/>
    <lineage>
        <taxon>Bacteria</taxon>
        <taxon>Pseudomonadati</taxon>
        <taxon>Campylobacterota</taxon>
        <taxon>Epsilonproteobacteria</taxon>
        <taxon>Campylobacterales</taxon>
        <taxon>Helicobacteraceae</taxon>
        <taxon>Helicobacter</taxon>
    </lineage>
</organism>
<name>A0A3D8IUK4_9HELI</name>
<gene>
    <name evidence="2" type="ORF">CQA54_00015</name>
</gene>
<dbReference type="EMBL" id="NXLT01000001">
    <property type="protein sequence ID" value="RDU68241.1"/>
    <property type="molecule type" value="Genomic_DNA"/>
</dbReference>
<reference evidence="2 3" key="1">
    <citation type="submission" date="2018-04" db="EMBL/GenBank/DDBJ databases">
        <title>Novel Campyloabacter and Helicobacter Species and Strains.</title>
        <authorList>
            <person name="Mannion A.J."/>
            <person name="Shen Z."/>
            <person name="Fox J.G."/>
        </authorList>
    </citation>
    <scope>NUCLEOTIDE SEQUENCE [LARGE SCALE GENOMIC DNA]</scope>
    <source>
        <strain evidence="2 3">MIT 12-6600</strain>
    </source>
</reference>
<comment type="caution">
    <text evidence="2">The sequence shown here is derived from an EMBL/GenBank/DDBJ whole genome shotgun (WGS) entry which is preliminary data.</text>
</comment>
<sequence length="119" mass="13697">MRFILTLLFPPMAFATTIPCDILCAQNLLSSLQKTRSYQKLTHNPFLDTTPQTRSHTKTPHYLKLEAIMNAKALIDGTWYKSGKTPFGTILSIHNDHIMLMQGKNTHTIKVSQHILWYR</sequence>